<evidence type="ECO:0000313" key="2">
    <source>
        <dbReference type="Proteomes" id="UP000606172"/>
    </source>
</evidence>
<name>A0A919RQC1_9ACTN</name>
<gene>
    <name evidence="1" type="ORF">Ssi02_69500</name>
</gene>
<dbReference type="Proteomes" id="UP000606172">
    <property type="component" value="Unassembled WGS sequence"/>
</dbReference>
<dbReference type="AlphaFoldDB" id="A0A919RQC1"/>
<proteinExistence type="predicted"/>
<dbReference type="EMBL" id="BOOW01000049">
    <property type="protein sequence ID" value="GII96719.1"/>
    <property type="molecule type" value="Genomic_DNA"/>
</dbReference>
<organism evidence="1 2">
    <name type="scientific">Sinosporangium siamense</name>
    <dbReference type="NCBI Taxonomy" id="1367973"/>
    <lineage>
        <taxon>Bacteria</taxon>
        <taxon>Bacillati</taxon>
        <taxon>Actinomycetota</taxon>
        <taxon>Actinomycetes</taxon>
        <taxon>Streptosporangiales</taxon>
        <taxon>Streptosporangiaceae</taxon>
        <taxon>Sinosporangium</taxon>
    </lineage>
</organism>
<dbReference type="RefSeq" id="WP_204031709.1">
    <property type="nucleotide sequence ID" value="NZ_BOOW01000049.1"/>
</dbReference>
<sequence length="118" mass="12488">MSFLACARCGQPLTSEISQEDTPPAIRNVPGQACIAKGTYASSWNHGFVLHPDDVTGARRHPDLQRLVGCCGPSGLDGPNLVCSGCGAEIGTQESDCWNPHLVVTLPDATNLLSDDQR</sequence>
<reference evidence="1" key="1">
    <citation type="submission" date="2021-01" db="EMBL/GenBank/DDBJ databases">
        <title>Whole genome shotgun sequence of Sinosporangium siamense NBRC 109515.</title>
        <authorList>
            <person name="Komaki H."/>
            <person name="Tamura T."/>
        </authorList>
    </citation>
    <scope>NUCLEOTIDE SEQUENCE</scope>
    <source>
        <strain evidence="1">NBRC 109515</strain>
    </source>
</reference>
<accession>A0A919RQC1</accession>
<comment type="caution">
    <text evidence="1">The sequence shown here is derived from an EMBL/GenBank/DDBJ whole genome shotgun (WGS) entry which is preliminary data.</text>
</comment>
<keyword evidence="2" id="KW-1185">Reference proteome</keyword>
<evidence type="ECO:0000313" key="1">
    <source>
        <dbReference type="EMBL" id="GII96719.1"/>
    </source>
</evidence>
<protein>
    <submittedName>
        <fullName evidence="1">Uncharacterized protein</fullName>
    </submittedName>
</protein>